<dbReference type="EMBL" id="BAABIL010000589">
    <property type="protein sequence ID" value="GAA4657103.1"/>
    <property type="molecule type" value="Genomic_DNA"/>
</dbReference>
<dbReference type="RefSeq" id="WP_345713722.1">
    <property type="nucleotide sequence ID" value="NZ_BAABIL010000589.1"/>
</dbReference>
<evidence type="ECO:0000256" key="4">
    <source>
        <dbReference type="ARBA" id="ARBA00022827"/>
    </source>
</evidence>
<evidence type="ECO:0000256" key="6">
    <source>
        <dbReference type="ARBA" id="ARBA00023033"/>
    </source>
</evidence>
<dbReference type="Gene3D" id="3.50.50.60">
    <property type="entry name" value="FAD/NAD(P)-binding domain"/>
    <property type="match status" value="2"/>
</dbReference>
<evidence type="ECO:0000256" key="7">
    <source>
        <dbReference type="SAM" id="MobiDB-lite"/>
    </source>
</evidence>
<feature type="region of interest" description="Disordered" evidence="7">
    <location>
        <begin position="497"/>
        <end position="526"/>
    </location>
</feature>
<proteinExistence type="inferred from homology"/>
<dbReference type="PRINTS" id="PR00411">
    <property type="entry name" value="PNDRDTASEI"/>
</dbReference>
<comment type="cofactor">
    <cofactor evidence="1">
        <name>FAD</name>
        <dbReference type="ChEBI" id="CHEBI:57692"/>
    </cofactor>
</comment>
<reference evidence="9" key="1">
    <citation type="journal article" date="2019" name="Int. J. Syst. Evol. Microbiol.">
        <title>The Global Catalogue of Microorganisms (GCM) 10K type strain sequencing project: providing services to taxonomists for standard genome sequencing and annotation.</title>
        <authorList>
            <consortium name="The Broad Institute Genomics Platform"/>
            <consortium name="The Broad Institute Genome Sequencing Center for Infectious Disease"/>
            <person name="Wu L."/>
            <person name="Ma J."/>
        </authorList>
    </citation>
    <scope>NUCLEOTIDE SEQUENCE [LARGE SCALE GENOMIC DNA]</scope>
    <source>
        <strain evidence="9">JCM 18126</strain>
    </source>
</reference>
<name>A0ABP8VCK4_9ACTN</name>
<comment type="caution">
    <text evidence="8">The sequence shown here is derived from an EMBL/GenBank/DDBJ whole genome shotgun (WGS) entry which is preliminary data.</text>
</comment>
<accession>A0ABP8VCK4</accession>
<evidence type="ECO:0000256" key="5">
    <source>
        <dbReference type="ARBA" id="ARBA00023002"/>
    </source>
</evidence>
<keyword evidence="6" id="KW-0503">Monooxygenase</keyword>
<evidence type="ECO:0000256" key="2">
    <source>
        <dbReference type="ARBA" id="ARBA00010139"/>
    </source>
</evidence>
<protein>
    <submittedName>
        <fullName evidence="8">NAD(P)/FAD-dependent oxidoreductase</fullName>
    </submittedName>
</protein>
<sequence>MAGLGTGGPRTGGPREVDGEDLDVLVVGAGLSGIGAACRLRQRLPGRRLAVLEARDAIGGTWDLFRYPGIRSDSDMFTLGYPFRPWTGGRTLADGTSIRRYVQDTARESGVAQLVRFGHRVVRAAWSSAEARWRVHVERGPQREAVVFTCRFLFCCTGYYRYDAGHAPRFAGRDDFAGPVVHPQHWPADLDVRGRRVVVVGSGATAVTLVPALADLGAHVTMLQRSPGYVLSLGSRDRTAERLQRLLPIRAAIAAVRWRNVATSAALYRLSRRRPELVKRFVRRKAVQQLPVGFDVDTHFAPRYQPWDQRMCFAADGDLFRALRSGRAEVVTAGIDRLTAAGVRLDTGAELPADVVVTATGLELLLLGGVALEVDGVPVDPAGTVVHKGAMLSGVPNLALTIGYTNASWTLKADLVAEHVCRLLRHMDRRGHDVVTPLAPPEPATEPLIDLRAGYVLRALDRLPRQGRRAPWRLHQNYPRDLLLLRHGRLGDGLVFSRRPPARGAPAPARPPAASARQVPPVLRQL</sequence>
<dbReference type="InterPro" id="IPR051820">
    <property type="entry name" value="FAD-binding_MO"/>
</dbReference>
<dbReference type="PANTHER" id="PTHR43872:SF1">
    <property type="entry name" value="MONOOXYGENASE, PUTATIVE (AFU_ORTHOLOGUE AFUA_8G02570)-RELATED"/>
    <property type="match status" value="1"/>
</dbReference>
<dbReference type="InterPro" id="IPR036188">
    <property type="entry name" value="FAD/NAD-bd_sf"/>
</dbReference>
<dbReference type="Proteomes" id="UP001501195">
    <property type="component" value="Unassembled WGS sequence"/>
</dbReference>
<evidence type="ECO:0000256" key="3">
    <source>
        <dbReference type="ARBA" id="ARBA00022630"/>
    </source>
</evidence>
<evidence type="ECO:0000313" key="9">
    <source>
        <dbReference type="Proteomes" id="UP001501195"/>
    </source>
</evidence>
<keyword evidence="3" id="KW-0285">Flavoprotein</keyword>
<dbReference type="PANTHER" id="PTHR43872">
    <property type="entry name" value="MONOOXYGENASE, PUTATIVE (AFU_ORTHOLOGUE AFUA_8G02570)-RELATED"/>
    <property type="match status" value="1"/>
</dbReference>
<evidence type="ECO:0000256" key="1">
    <source>
        <dbReference type="ARBA" id="ARBA00001974"/>
    </source>
</evidence>
<keyword evidence="4" id="KW-0274">FAD</keyword>
<gene>
    <name evidence="8" type="ORF">GCM10023225_31700</name>
</gene>
<organism evidence="8 9">
    <name type="scientific">Kineococcus glutinatus</name>
    <dbReference type="NCBI Taxonomy" id="1070872"/>
    <lineage>
        <taxon>Bacteria</taxon>
        <taxon>Bacillati</taxon>
        <taxon>Actinomycetota</taxon>
        <taxon>Actinomycetes</taxon>
        <taxon>Kineosporiales</taxon>
        <taxon>Kineosporiaceae</taxon>
        <taxon>Kineococcus</taxon>
    </lineage>
</organism>
<dbReference type="Pfam" id="PF13450">
    <property type="entry name" value="NAD_binding_8"/>
    <property type="match status" value="1"/>
</dbReference>
<keyword evidence="9" id="KW-1185">Reference proteome</keyword>
<dbReference type="Pfam" id="PF00743">
    <property type="entry name" value="FMO-like"/>
    <property type="match status" value="1"/>
</dbReference>
<dbReference type="SUPFAM" id="SSF51905">
    <property type="entry name" value="FAD/NAD(P)-binding domain"/>
    <property type="match status" value="1"/>
</dbReference>
<dbReference type="InterPro" id="IPR020946">
    <property type="entry name" value="Flavin_mOase-like"/>
</dbReference>
<keyword evidence="5" id="KW-0560">Oxidoreductase</keyword>
<comment type="similarity">
    <text evidence="2">Belongs to the FAD-binding monooxygenase family.</text>
</comment>
<evidence type="ECO:0000313" key="8">
    <source>
        <dbReference type="EMBL" id="GAA4657103.1"/>
    </source>
</evidence>